<gene>
    <name evidence="3" type="ORF">FE263_00515</name>
</gene>
<proteinExistence type="inferred from homology"/>
<dbReference type="Pfam" id="PF00561">
    <property type="entry name" value="Abhydrolase_1"/>
    <property type="match status" value="1"/>
</dbReference>
<dbReference type="AlphaFoldDB" id="A0A5R9J831"/>
<dbReference type="RefSeq" id="WP_138324008.1">
    <property type="nucleotide sequence ID" value="NZ_VCDI01000001.1"/>
</dbReference>
<keyword evidence="3" id="KW-0378">Hydrolase</keyword>
<evidence type="ECO:0000313" key="4">
    <source>
        <dbReference type="Proteomes" id="UP000305654"/>
    </source>
</evidence>
<dbReference type="Proteomes" id="UP000305654">
    <property type="component" value="Unassembled WGS sequence"/>
</dbReference>
<keyword evidence="4" id="KW-1185">Reference proteome</keyword>
<evidence type="ECO:0000259" key="2">
    <source>
        <dbReference type="Pfam" id="PF00561"/>
    </source>
</evidence>
<dbReference type="Gene3D" id="3.40.50.1820">
    <property type="entry name" value="alpha/beta hydrolase"/>
    <property type="match status" value="1"/>
</dbReference>
<evidence type="ECO:0000313" key="3">
    <source>
        <dbReference type="EMBL" id="TLU73755.1"/>
    </source>
</evidence>
<sequence length="283" mass="30902">MPHITTGDGTRLFYKDWFAGSAGATPRDAPGPIVFIHGWPLNADMWEYQMTPLARQGLRTIAYDRRGFGRSDQPSGPYDYDVFADDLKSLLDELDLQDATLVGFSMGGGEIARYLSRHGGARIGRVALVSSVVPFVLKTPDHPDGVDRSVFDQMIGQLEDDRPHFLNEFGKLFFGAGLLGSPVSSAIMQWTLFMALQASPLATIDCVRAFSETDFRGDLAAFKIPTLVIHGTGDKTVPAGVTGDAVAAALPHATYLRYESAPHGLFMTDKDRLTEDLARFARS</sequence>
<organism evidence="3 4">
    <name type="scientific">Lichenicoccus roseus</name>
    <dbReference type="NCBI Taxonomy" id="2683649"/>
    <lineage>
        <taxon>Bacteria</taxon>
        <taxon>Pseudomonadati</taxon>
        <taxon>Pseudomonadota</taxon>
        <taxon>Alphaproteobacteria</taxon>
        <taxon>Acetobacterales</taxon>
        <taxon>Acetobacteraceae</taxon>
        <taxon>Lichenicoccus</taxon>
    </lineage>
</organism>
<comment type="caution">
    <text evidence="3">The sequence shown here is derived from an EMBL/GenBank/DDBJ whole genome shotgun (WGS) entry which is preliminary data.</text>
</comment>
<dbReference type="PANTHER" id="PTHR43433:SF4">
    <property type="entry name" value="NON-HEME CHLOROPEROXIDASE-RELATED"/>
    <property type="match status" value="1"/>
</dbReference>
<dbReference type="InterPro" id="IPR050471">
    <property type="entry name" value="AB_hydrolase"/>
</dbReference>
<dbReference type="EMBL" id="VCDI01000001">
    <property type="protein sequence ID" value="TLU73755.1"/>
    <property type="molecule type" value="Genomic_DNA"/>
</dbReference>
<dbReference type="FunFam" id="3.40.50.1820:FF:000205">
    <property type="entry name" value="Non-haem bromoperoxidase BPO-A2"/>
    <property type="match status" value="1"/>
</dbReference>
<dbReference type="PRINTS" id="PR00111">
    <property type="entry name" value="ABHYDROLASE"/>
</dbReference>
<protein>
    <submittedName>
        <fullName evidence="3">Alpha/beta hydrolase</fullName>
    </submittedName>
</protein>
<evidence type="ECO:0000256" key="1">
    <source>
        <dbReference type="ARBA" id="ARBA00038128"/>
    </source>
</evidence>
<dbReference type="GO" id="GO:0016787">
    <property type="term" value="F:hydrolase activity"/>
    <property type="evidence" value="ECO:0007669"/>
    <property type="project" value="UniProtKB-KW"/>
</dbReference>
<accession>A0A5R9J831</accession>
<comment type="similarity">
    <text evidence="1">Belongs to the AB hydrolase superfamily. Bacterial non-heme haloperoxidase / perhydrolase family.</text>
</comment>
<feature type="domain" description="AB hydrolase-1" evidence="2">
    <location>
        <begin position="32"/>
        <end position="269"/>
    </location>
</feature>
<dbReference type="InterPro" id="IPR029058">
    <property type="entry name" value="AB_hydrolase_fold"/>
</dbReference>
<name>A0A5R9J831_9PROT</name>
<reference evidence="3 4" key="1">
    <citation type="submission" date="2019-05" db="EMBL/GenBank/DDBJ databases">
        <authorList>
            <person name="Pankratov T."/>
            <person name="Grouzdev D."/>
        </authorList>
    </citation>
    <scope>NUCLEOTIDE SEQUENCE [LARGE SCALE GENOMIC DNA]</scope>
    <source>
        <strain evidence="3 4">KEBCLARHB70R</strain>
    </source>
</reference>
<dbReference type="InterPro" id="IPR000073">
    <property type="entry name" value="AB_hydrolase_1"/>
</dbReference>
<dbReference type="PANTHER" id="PTHR43433">
    <property type="entry name" value="HYDROLASE, ALPHA/BETA FOLD FAMILY PROTEIN"/>
    <property type="match status" value="1"/>
</dbReference>
<dbReference type="OrthoDB" id="9779853at2"/>
<dbReference type="SUPFAM" id="SSF53474">
    <property type="entry name" value="alpha/beta-Hydrolases"/>
    <property type="match status" value="1"/>
</dbReference>